<evidence type="ECO:0000313" key="2">
    <source>
        <dbReference type="EMBL" id="GMG59777.1"/>
    </source>
</evidence>
<dbReference type="AlphaFoldDB" id="A0A9W6Z0W3"/>
<evidence type="ECO:0000313" key="3">
    <source>
        <dbReference type="Proteomes" id="UP001165063"/>
    </source>
</evidence>
<sequence>MNTSFDWMTIPGMETSDSNNSSSNGTPNVSFGPPTMGVTDPSYFSNQHIQQQQLQQQQGHINQEESDPTNIDSFFNRLHISANSRNFQSEDDLTYRLNRQKSQSTADLRLIDSKPVLDMNVASNSTDTLVHEDSAVALSLPMTELDKQEAKTYLRCL</sequence>
<keyword evidence="3" id="KW-1185">Reference proteome</keyword>
<protein>
    <submittedName>
        <fullName evidence="2">Unnamed protein product</fullName>
    </submittedName>
</protein>
<feature type="region of interest" description="Disordered" evidence="1">
    <location>
        <begin position="1"/>
        <end position="71"/>
    </location>
</feature>
<organism evidence="2 3">
    <name type="scientific">Ambrosiozyma monospora</name>
    <name type="common">Yeast</name>
    <name type="synonym">Endomycopsis monosporus</name>
    <dbReference type="NCBI Taxonomy" id="43982"/>
    <lineage>
        <taxon>Eukaryota</taxon>
        <taxon>Fungi</taxon>
        <taxon>Dikarya</taxon>
        <taxon>Ascomycota</taxon>
        <taxon>Saccharomycotina</taxon>
        <taxon>Pichiomycetes</taxon>
        <taxon>Pichiales</taxon>
        <taxon>Pichiaceae</taxon>
        <taxon>Ambrosiozyma</taxon>
    </lineage>
</organism>
<proteinExistence type="predicted"/>
<feature type="compositionally biased region" description="Low complexity" evidence="1">
    <location>
        <begin position="46"/>
        <end position="61"/>
    </location>
</feature>
<gene>
    <name evidence="2" type="ORF">Amon01_000870300</name>
</gene>
<name>A0A9W6Z0W3_AMBMO</name>
<dbReference type="Proteomes" id="UP001165063">
    <property type="component" value="Unassembled WGS sequence"/>
</dbReference>
<dbReference type="EMBL" id="BSXU01008233">
    <property type="protein sequence ID" value="GMG59777.1"/>
    <property type="molecule type" value="Genomic_DNA"/>
</dbReference>
<comment type="caution">
    <text evidence="2">The sequence shown here is derived from an EMBL/GenBank/DDBJ whole genome shotgun (WGS) entry which is preliminary data.</text>
</comment>
<accession>A0A9W6Z0W3</accession>
<reference evidence="2" key="1">
    <citation type="submission" date="2023-04" db="EMBL/GenBank/DDBJ databases">
        <title>Ambrosiozyma monospora NBRC 1965.</title>
        <authorList>
            <person name="Ichikawa N."/>
            <person name="Sato H."/>
            <person name="Tonouchi N."/>
        </authorList>
    </citation>
    <scope>NUCLEOTIDE SEQUENCE</scope>
    <source>
        <strain evidence="2">NBRC 1965</strain>
    </source>
</reference>
<evidence type="ECO:0000256" key="1">
    <source>
        <dbReference type="SAM" id="MobiDB-lite"/>
    </source>
</evidence>